<accession>A0A251VGG4</accession>
<dbReference type="Proteomes" id="UP000215914">
    <property type="component" value="Chromosome 2"/>
</dbReference>
<sequence>MNLCKSVLSCKIVFKTSRSTYVQVWYIRRTGCRENHVFIKVDKVLTNTISINYKCRNTCRIKDPTK</sequence>
<organism evidence="1 2">
    <name type="scientific">Helianthus annuus</name>
    <name type="common">Common sunflower</name>
    <dbReference type="NCBI Taxonomy" id="4232"/>
    <lineage>
        <taxon>Eukaryota</taxon>
        <taxon>Viridiplantae</taxon>
        <taxon>Streptophyta</taxon>
        <taxon>Embryophyta</taxon>
        <taxon>Tracheophyta</taxon>
        <taxon>Spermatophyta</taxon>
        <taxon>Magnoliopsida</taxon>
        <taxon>eudicotyledons</taxon>
        <taxon>Gunneridae</taxon>
        <taxon>Pentapetalae</taxon>
        <taxon>asterids</taxon>
        <taxon>campanulids</taxon>
        <taxon>Asterales</taxon>
        <taxon>Asteraceae</taxon>
        <taxon>Asteroideae</taxon>
        <taxon>Heliantheae alliance</taxon>
        <taxon>Heliantheae</taxon>
        <taxon>Helianthus</taxon>
    </lineage>
</organism>
<dbReference type="AlphaFoldDB" id="A0A251VGG4"/>
<protein>
    <submittedName>
        <fullName evidence="1">Uncharacterized protein</fullName>
    </submittedName>
</protein>
<name>A0A251VGG4_HELAN</name>
<proteinExistence type="predicted"/>
<evidence type="ECO:0000313" key="2">
    <source>
        <dbReference type="Proteomes" id="UP000215914"/>
    </source>
</evidence>
<dbReference type="EMBL" id="CM007891">
    <property type="protein sequence ID" value="OTG34032.1"/>
    <property type="molecule type" value="Genomic_DNA"/>
</dbReference>
<reference evidence="2" key="1">
    <citation type="journal article" date="2017" name="Nature">
        <title>The sunflower genome provides insights into oil metabolism, flowering and Asterid evolution.</title>
        <authorList>
            <person name="Badouin H."/>
            <person name="Gouzy J."/>
            <person name="Grassa C.J."/>
            <person name="Murat F."/>
            <person name="Staton S.E."/>
            <person name="Cottret L."/>
            <person name="Lelandais-Briere C."/>
            <person name="Owens G.L."/>
            <person name="Carrere S."/>
            <person name="Mayjonade B."/>
            <person name="Legrand L."/>
            <person name="Gill N."/>
            <person name="Kane N.C."/>
            <person name="Bowers J.E."/>
            <person name="Hubner S."/>
            <person name="Bellec A."/>
            <person name="Berard A."/>
            <person name="Berges H."/>
            <person name="Blanchet N."/>
            <person name="Boniface M.C."/>
            <person name="Brunel D."/>
            <person name="Catrice O."/>
            <person name="Chaidir N."/>
            <person name="Claudel C."/>
            <person name="Donnadieu C."/>
            <person name="Faraut T."/>
            <person name="Fievet G."/>
            <person name="Helmstetter N."/>
            <person name="King M."/>
            <person name="Knapp S.J."/>
            <person name="Lai Z."/>
            <person name="Le Paslier M.C."/>
            <person name="Lippi Y."/>
            <person name="Lorenzon L."/>
            <person name="Mandel J.R."/>
            <person name="Marage G."/>
            <person name="Marchand G."/>
            <person name="Marquand E."/>
            <person name="Bret-Mestries E."/>
            <person name="Morien E."/>
            <person name="Nambeesan S."/>
            <person name="Nguyen T."/>
            <person name="Pegot-Espagnet P."/>
            <person name="Pouilly N."/>
            <person name="Raftis F."/>
            <person name="Sallet E."/>
            <person name="Schiex T."/>
            <person name="Thomas J."/>
            <person name="Vandecasteele C."/>
            <person name="Vares D."/>
            <person name="Vear F."/>
            <person name="Vautrin S."/>
            <person name="Crespi M."/>
            <person name="Mangin B."/>
            <person name="Burke J.M."/>
            <person name="Salse J."/>
            <person name="Munos S."/>
            <person name="Vincourt P."/>
            <person name="Rieseberg L.H."/>
            <person name="Langlade N.B."/>
        </authorList>
    </citation>
    <scope>NUCLEOTIDE SEQUENCE [LARGE SCALE GENOMIC DNA]</scope>
    <source>
        <strain evidence="2">cv. SF193</strain>
    </source>
</reference>
<dbReference type="InParanoid" id="A0A251VGG4"/>
<evidence type="ECO:0000313" key="1">
    <source>
        <dbReference type="EMBL" id="OTG34032.1"/>
    </source>
</evidence>
<keyword evidence="2" id="KW-1185">Reference proteome</keyword>
<gene>
    <name evidence="1" type="ORF">HannXRQ_Chr02g0041171</name>
</gene>